<name>A0ABR7RTP8_9PROT</name>
<dbReference type="SUPFAM" id="SSF55486">
    <property type="entry name" value="Metalloproteases ('zincins'), catalytic domain"/>
    <property type="match status" value="1"/>
</dbReference>
<reference evidence="2 3" key="1">
    <citation type="journal article" date="2013" name="Int. J. Syst. Evol. Microbiol.">
        <title>Roseomonas aerophila sp. nov., isolated from air.</title>
        <authorList>
            <person name="Kim S.J."/>
            <person name="Weon H.Y."/>
            <person name="Ahn J.H."/>
            <person name="Hong S.B."/>
            <person name="Seok S.J."/>
            <person name="Whang K.S."/>
            <person name="Kwon S.W."/>
        </authorList>
    </citation>
    <scope>NUCLEOTIDE SEQUENCE [LARGE SCALE GENOMIC DNA]</scope>
    <source>
        <strain evidence="2 3">NBRC 108923</strain>
    </source>
</reference>
<dbReference type="Gene3D" id="3.40.390.10">
    <property type="entry name" value="Collagenase (Catalytic Domain)"/>
    <property type="match status" value="1"/>
</dbReference>
<dbReference type="RefSeq" id="WP_187786835.1">
    <property type="nucleotide sequence ID" value="NZ_JACTVA010000067.1"/>
</dbReference>
<dbReference type="Gene3D" id="2.150.10.10">
    <property type="entry name" value="Serralysin-like metalloprotease, C-terminal"/>
    <property type="match status" value="1"/>
</dbReference>
<gene>
    <name evidence="2" type="ORF">IBL26_22915</name>
</gene>
<dbReference type="SUPFAM" id="SSF51120">
    <property type="entry name" value="beta-Roll"/>
    <property type="match status" value="1"/>
</dbReference>
<comment type="caution">
    <text evidence="2">The sequence shown here is derived from an EMBL/GenBank/DDBJ whole genome shotgun (WGS) entry which is preliminary data.</text>
</comment>
<dbReference type="InterPro" id="IPR011049">
    <property type="entry name" value="Serralysin-like_metalloprot_C"/>
</dbReference>
<feature type="domain" description="DUF4214" evidence="1">
    <location>
        <begin position="478"/>
        <end position="546"/>
    </location>
</feature>
<dbReference type="Pfam" id="PF13946">
    <property type="entry name" value="DUF4214"/>
    <property type="match status" value="2"/>
</dbReference>
<accession>A0ABR7RTP8</accession>
<dbReference type="EMBL" id="JACTVA010000067">
    <property type="protein sequence ID" value="MBC9209708.1"/>
    <property type="molecule type" value="Genomic_DNA"/>
</dbReference>
<dbReference type="InterPro" id="IPR001343">
    <property type="entry name" value="Hemolysn_Ca-bd"/>
</dbReference>
<dbReference type="Proteomes" id="UP000626026">
    <property type="component" value="Unassembled WGS sequence"/>
</dbReference>
<evidence type="ECO:0000313" key="2">
    <source>
        <dbReference type="EMBL" id="MBC9209708.1"/>
    </source>
</evidence>
<dbReference type="InterPro" id="IPR024079">
    <property type="entry name" value="MetalloPept_cat_dom_sf"/>
</dbReference>
<organism evidence="2 3">
    <name type="scientific">Teichococcus aerophilus</name>
    <dbReference type="NCBI Taxonomy" id="1224513"/>
    <lineage>
        <taxon>Bacteria</taxon>
        <taxon>Pseudomonadati</taxon>
        <taxon>Pseudomonadota</taxon>
        <taxon>Alphaproteobacteria</taxon>
        <taxon>Acetobacterales</taxon>
        <taxon>Roseomonadaceae</taxon>
        <taxon>Roseomonas</taxon>
    </lineage>
</organism>
<dbReference type="InterPro" id="IPR038255">
    <property type="entry name" value="PBS_linker_sf"/>
</dbReference>
<dbReference type="Pfam" id="PF00353">
    <property type="entry name" value="HemolysinCabind"/>
    <property type="match status" value="1"/>
</dbReference>
<dbReference type="Gene3D" id="1.10.3130.20">
    <property type="entry name" value="Phycobilisome linker domain"/>
    <property type="match status" value="1"/>
</dbReference>
<evidence type="ECO:0000313" key="3">
    <source>
        <dbReference type="Proteomes" id="UP000626026"/>
    </source>
</evidence>
<protein>
    <submittedName>
        <fullName evidence="2">DUF4214 domain-containing protein</fullName>
    </submittedName>
</protein>
<sequence>MALSSTAQSLLREDYRTWNNGSHQPTVLTYSFATEGSGFMAGGSETVPFSPGHQATFRMALSAWENVSGLHFVEMPDVVGGEGVDVRVRLGSPSWGSYSVASPQSGGDITLHKTYGKISVAPGTEGYAAMLLTIGYALGFNSVSESLFRETVMSAYSASNPKATGLGSADVEAVRYVYGTQEAEDALHIRWSWDSALNGLRHDGDNSNQTMTGGDRRDVMFAWGGDDTLTGSDGNDLLAAGKGTNTVTGGDGYDTLLTELFHSEASITGKYSNWEGAWNGPGHSSFRGTLTGPGETTTFNGIETFEFVDGRLVHDGNDPVAQVMRLYQAALGRQPDAAGREDATTALVAGHSLASLAANFLDSPEFLARFGRPDDTGFIHRAYQQALGREADADGLAFWQAKLAGGVSRAEMLAGFSESPENRDLTSSKLWAGLWDADDQAVEAARLYQAVLGRLPEQTGLRFWIDYLDTGASLSSAAARFAESPEFQARFAASDDASLIRVVYANTLGRAPEEAGFNFWMEKLGQGISRGDMIVGFSESPEFIQHHLGMLETGITFT</sequence>
<keyword evidence="3" id="KW-1185">Reference proteome</keyword>
<proteinExistence type="predicted"/>
<feature type="domain" description="DUF4214" evidence="1">
    <location>
        <begin position="357"/>
        <end position="424"/>
    </location>
</feature>
<dbReference type="InterPro" id="IPR025282">
    <property type="entry name" value="DUF4214"/>
</dbReference>
<evidence type="ECO:0000259" key="1">
    <source>
        <dbReference type="Pfam" id="PF13946"/>
    </source>
</evidence>